<evidence type="ECO:0000313" key="4">
    <source>
        <dbReference type="EMBL" id="MCU6747661.1"/>
    </source>
</evidence>
<dbReference type="SMART" id="SM00034">
    <property type="entry name" value="CLECT"/>
    <property type="match status" value="1"/>
</dbReference>
<evidence type="ECO:0000259" key="3">
    <source>
        <dbReference type="PROSITE" id="PS50041"/>
    </source>
</evidence>
<reference evidence="4 5" key="1">
    <citation type="journal article" date="2021" name="ISME Commun">
        <title>Automated analysis of genomic sequences facilitates high-throughput and comprehensive description of bacteria.</title>
        <authorList>
            <person name="Hitch T.C.A."/>
        </authorList>
    </citation>
    <scope>NUCLEOTIDE SEQUENCE [LARGE SCALE GENOMIC DNA]</scope>
    <source>
        <strain evidence="4 5">H2_18</strain>
    </source>
</reference>
<dbReference type="Proteomes" id="UP001652394">
    <property type="component" value="Unassembled WGS sequence"/>
</dbReference>
<dbReference type="InterPro" id="IPR016187">
    <property type="entry name" value="CTDL_fold"/>
</dbReference>
<dbReference type="Pfam" id="PF13240">
    <property type="entry name" value="Zn_Ribbon_1"/>
    <property type="match status" value="1"/>
</dbReference>
<feature type="compositionally biased region" description="Basic and acidic residues" evidence="1">
    <location>
        <begin position="98"/>
        <end position="124"/>
    </location>
</feature>
<accession>A0ABT2TBS3</accession>
<proteinExistence type="predicted"/>
<dbReference type="EMBL" id="JAOQJX010000011">
    <property type="protein sequence ID" value="MCU6747661.1"/>
    <property type="molecule type" value="Genomic_DNA"/>
</dbReference>
<evidence type="ECO:0000313" key="5">
    <source>
        <dbReference type="Proteomes" id="UP001652394"/>
    </source>
</evidence>
<dbReference type="InterPro" id="IPR026870">
    <property type="entry name" value="Zinc_ribbon_dom"/>
</dbReference>
<feature type="compositionally biased region" description="Basic and acidic residues" evidence="1">
    <location>
        <begin position="71"/>
        <end position="89"/>
    </location>
</feature>
<comment type="caution">
    <text evidence="4">The sequence shown here is derived from an EMBL/GenBank/DDBJ whole genome shotgun (WGS) entry which is preliminary data.</text>
</comment>
<protein>
    <submittedName>
        <fullName evidence="4">Zinc-ribbon domain-containing protein</fullName>
    </submittedName>
</protein>
<dbReference type="CDD" id="cd00037">
    <property type="entry name" value="CLECT"/>
    <property type="match status" value="1"/>
</dbReference>
<keyword evidence="2" id="KW-0472">Membrane</keyword>
<name>A0ABT2TBS3_9FIRM</name>
<dbReference type="Gene3D" id="3.10.100.10">
    <property type="entry name" value="Mannose-Binding Protein A, subunit A"/>
    <property type="match status" value="1"/>
</dbReference>
<sequence length="275" mass="31517">MRCPKCNSPVNEGDVFCEKCGAPLAKKKKSKLPAVIVSLVLILGILAGICVWIVTDEYHVKDSKEELSARIEEYKGAPDADKKTTKDSGKEEEDPEDEDKKDLKEADEDKNKKEPAEEKKVYDPEEGGVHRYELFISDCTWSEAYQYCLNAGGYLARINSKEEYDMILSEILRLNMQDIQFRIGGRRNPGSEEYYWVNEKNELYGEQINTDTYWCANEWMDNEPSFKDGTTEEDCLDIFYYQGSGEWVFNDVPNDILGVAPDFSGKIGYICEYED</sequence>
<feature type="transmembrane region" description="Helical" evidence="2">
    <location>
        <begin position="32"/>
        <end position="54"/>
    </location>
</feature>
<organism evidence="4 5">
    <name type="scientific">Faecalicatena acetigenes</name>
    <dbReference type="NCBI Taxonomy" id="2981790"/>
    <lineage>
        <taxon>Bacteria</taxon>
        <taxon>Bacillati</taxon>
        <taxon>Bacillota</taxon>
        <taxon>Clostridia</taxon>
        <taxon>Lachnospirales</taxon>
        <taxon>Lachnospiraceae</taxon>
        <taxon>Faecalicatena</taxon>
    </lineage>
</organism>
<keyword evidence="5" id="KW-1185">Reference proteome</keyword>
<evidence type="ECO:0000256" key="2">
    <source>
        <dbReference type="SAM" id="Phobius"/>
    </source>
</evidence>
<keyword evidence="2" id="KW-1133">Transmembrane helix</keyword>
<feature type="region of interest" description="Disordered" evidence="1">
    <location>
        <begin position="71"/>
        <end position="124"/>
    </location>
</feature>
<dbReference type="SUPFAM" id="SSF56436">
    <property type="entry name" value="C-type lectin-like"/>
    <property type="match status" value="1"/>
</dbReference>
<gene>
    <name evidence="4" type="ORF">OCV51_08330</name>
</gene>
<dbReference type="InterPro" id="IPR001304">
    <property type="entry name" value="C-type_lectin-like"/>
</dbReference>
<dbReference type="Pfam" id="PF00059">
    <property type="entry name" value="Lectin_C"/>
    <property type="match status" value="1"/>
</dbReference>
<dbReference type="RefSeq" id="WP_059068012.1">
    <property type="nucleotide sequence ID" value="NZ_JAOQJX010000011.1"/>
</dbReference>
<evidence type="ECO:0000256" key="1">
    <source>
        <dbReference type="SAM" id="MobiDB-lite"/>
    </source>
</evidence>
<dbReference type="PROSITE" id="PS50041">
    <property type="entry name" value="C_TYPE_LECTIN_2"/>
    <property type="match status" value="1"/>
</dbReference>
<keyword evidence="2" id="KW-0812">Transmembrane</keyword>
<feature type="domain" description="C-type lectin" evidence="3">
    <location>
        <begin position="132"/>
        <end position="247"/>
    </location>
</feature>
<dbReference type="InterPro" id="IPR016186">
    <property type="entry name" value="C-type_lectin-like/link_sf"/>
</dbReference>